<sequence>MTQEEIDDDFGHPFAAIKFLRDNLSDPTQRGLCGSTIKFQSMVLFLTPLKSELSKLSLSTLTRNFDNKKCTAVPKLLGYGNRVQGEGDYVPGGYINYVAWMRVAGEPIDSVSYWKRDIVYRDEVHSAFRAAYRS</sequence>
<reference evidence="1" key="1">
    <citation type="submission" date="2022-11" db="EMBL/GenBank/DDBJ databases">
        <authorList>
            <person name="Petersen C."/>
        </authorList>
    </citation>
    <scope>NUCLEOTIDE SEQUENCE</scope>
    <source>
        <strain evidence="1">IBT 16849</strain>
    </source>
</reference>
<dbReference type="AlphaFoldDB" id="A0A9W9T1S7"/>
<keyword evidence="2" id="KW-1185">Reference proteome</keyword>
<organism evidence="1 2">
    <name type="scientific">Penicillium cf. griseofulvum</name>
    <dbReference type="NCBI Taxonomy" id="2972120"/>
    <lineage>
        <taxon>Eukaryota</taxon>
        <taxon>Fungi</taxon>
        <taxon>Dikarya</taxon>
        <taxon>Ascomycota</taxon>
        <taxon>Pezizomycotina</taxon>
        <taxon>Eurotiomycetes</taxon>
        <taxon>Eurotiomycetidae</taxon>
        <taxon>Eurotiales</taxon>
        <taxon>Aspergillaceae</taxon>
        <taxon>Penicillium</taxon>
    </lineage>
</organism>
<evidence type="ECO:0000313" key="2">
    <source>
        <dbReference type="Proteomes" id="UP001150879"/>
    </source>
</evidence>
<name>A0A9W9T1S7_9EURO</name>
<proteinExistence type="predicted"/>
<protein>
    <submittedName>
        <fullName evidence="1">Uncharacterized protein</fullName>
    </submittedName>
</protein>
<evidence type="ECO:0000313" key="1">
    <source>
        <dbReference type="EMBL" id="KAJ5206298.1"/>
    </source>
</evidence>
<gene>
    <name evidence="1" type="ORF">N7472_002746</name>
</gene>
<dbReference type="Proteomes" id="UP001150879">
    <property type="component" value="Unassembled WGS sequence"/>
</dbReference>
<reference evidence="1" key="2">
    <citation type="journal article" date="2023" name="IMA Fungus">
        <title>Comparative genomic study of the Penicillium genus elucidates a diverse pangenome and 15 lateral gene transfer events.</title>
        <authorList>
            <person name="Petersen C."/>
            <person name="Sorensen T."/>
            <person name="Nielsen M.R."/>
            <person name="Sondergaard T.E."/>
            <person name="Sorensen J.L."/>
            <person name="Fitzpatrick D.A."/>
            <person name="Frisvad J.C."/>
            <person name="Nielsen K.L."/>
        </authorList>
    </citation>
    <scope>NUCLEOTIDE SEQUENCE</scope>
    <source>
        <strain evidence="1">IBT 16849</strain>
    </source>
</reference>
<comment type="caution">
    <text evidence="1">The sequence shown here is derived from an EMBL/GenBank/DDBJ whole genome shotgun (WGS) entry which is preliminary data.</text>
</comment>
<dbReference type="EMBL" id="JAPQKP010000002">
    <property type="protein sequence ID" value="KAJ5206298.1"/>
    <property type="molecule type" value="Genomic_DNA"/>
</dbReference>
<accession>A0A9W9T1S7</accession>